<dbReference type="InParanoid" id="T1I8L5"/>
<organism evidence="1 2">
    <name type="scientific">Rhodnius prolixus</name>
    <name type="common">Triatomid bug</name>
    <dbReference type="NCBI Taxonomy" id="13249"/>
    <lineage>
        <taxon>Eukaryota</taxon>
        <taxon>Metazoa</taxon>
        <taxon>Ecdysozoa</taxon>
        <taxon>Arthropoda</taxon>
        <taxon>Hexapoda</taxon>
        <taxon>Insecta</taxon>
        <taxon>Pterygota</taxon>
        <taxon>Neoptera</taxon>
        <taxon>Paraneoptera</taxon>
        <taxon>Hemiptera</taxon>
        <taxon>Heteroptera</taxon>
        <taxon>Panheteroptera</taxon>
        <taxon>Cimicomorpha</taxon>
        <taxon>Reduviidae</taxon>
        <taxon>Triatominae</taxon>
        <taxon>Rhodnius</taxon>
    </lineage>
</organism>
<proteinExistence type="predicted"/>
<dbReference type="AlphaFoldDB" id="T1I8L5"/>
<reference evidence="1" key="1">
    <citation type="submission" date="2015-05" db="UniProtKB">
        <authorList>
            <consortium name="EnsemblMetazoa"/>
        </authorList>
    </citation>
    <scope>IDENTIFICATION</scope>
</reference>
<sequence>MKRERFVHASKLLEQKIAEEGKNETFLQILWIHLNLKDFRNDTNHIPNYVRSHLREGFRVRSDLTKSPYAFLTRPEFEWLIDKIRAEIRRLEVIVQIHDTIAELKNKPA</sequence>
<dbReference type="EnsemblMetazoa" id="RPRC012637-RA">
    <property type="protein sequence ID" value="RPRC012637-PA"/>
    <property type="gene ID" value="RPRC012637"/>
</dbReference>
<evidence type="ECO:0000313" key="2">
    <source>
        <dbReference type="Proteomes" id="UP000015103"/>
    </source>
</evidence>
<dbReference type="HOGENOM" id="CLU_2190597_0_0_1"/>
<accession>T1I8L5</accession>
<name>T1I8L5_RHOPR</name>
<keyword evidence="2" id="KW-1185">Reference proteome</keyword>
<evidence type="ECO:0000313" key="1">
    <source>
        <dbReference type="EnsemblMetazoa" id="RPRC012637-PA"/>
    </source>
</evidence>
<protein>
    <submittedName>
        <fullName evidence="1">Uncharacterized protein</fullName>
    </submittedName>
</protein>
<dbReference type="Proteomes" id="UP000015103">
    <property type="component" value="Unassembled WGS sequence"/>
</dbReference>
<dbReference type="EMBL" id="ACPB03020216">
    <property type="status" value="NOT_ANNOTATED_CDS"/>
    <property type="molecule type" value="Genomic_DNA"/>
</dbReference>
<dbReference type="VEuPathDB" id="VectorBase:RPRC012637"/>